<keyword evidence="2" id="KW-1185">Reference proteome</keyword>
<evidence type="ECO:0000313" key="1">
    <source>
        <dbReference type="EMBL" id="MCJ2376738.1"/>
    </source>
</evidence>
<name>A0A9X2AYJ9_9VIBR</name>
<evidence type="ECO:0000313" key="2">
    <source>
        <dbReference type="Proteomes" id="UP001139488"/>
    </source>
</evidence>
<proteinExistence type="predicted"/>
<comment type="caution">
    <text evidence="1">The sequence shown here is derived from an EMBL/GenBank/DDBJ whole genome shotgun (WGS) entry which is preliminary data.</text>
</comment>
<organism evidence="1 2">
    <name type="scientific">Vibrio gelatinilyticus</name>
    <dbReference type="NCBI Taxonomy" id="2893468"/>
    <lineage>
        <taxon>Bacteria</taxon>
        <taxon>Pseudomonadati</taxon>
        <taxon>Pseudomonadota</taxon>
        <taxon>Gammaproteobacteria</taxon>
        <taxon>Vibrionales</taxon>
        <taxon>Vibrionaceae</taxon>
        <taxon>Vibrio</taxon>
    </lineage>
</organism>
<dbReference type="EMBL" id="JAJNNZ010000004">
    <property type="protein sequence ID" value="MCJ2376738.1"/>
    <property type="molecule type" value="Genomic_DNA"/>
</dbReference>
<dbReference type="Proteomes" id="UP001139488">
    <property type="component" value="Unassembled WGS sequence"/>
</dbReference>
<dbReference type="AlphaFoldDB" id="A0A9X2AYJ9"/>
<sequence>MAQGKNRKALNKIARKGNKGFPIATIAFYGADNKTATKLVCAIIPYEGAEPEPMRKWFSAIEIRKSELIIKEVLAFINENDAQTVSMVDDILGCPHEEGIDYPEGDHCPQCLYWKGRDRFTDSLWH</sequence>
<dbReference type="RefSeq" id="WP_244356577.1">
    <property type="nucleotide sequence ID" value="NZ_JAJNNZ010000004.1"/>
</dbReference>
<accession>A0A9X2AYJ9</accession>
<reference evidence="1" key="1">
    <citation type="submission" date="2021-11" db="EMBL/GenBank/DDBJ databases">
        <title>Vibrio ZSDE26 sp. nov. and Vibrio ZSDZ34 sp. nov., isolated from coastal seawater in Qingdao.</title>
        <authorList>
            <person name="Zhang P."/>
        </authorList>
    </citation>
    <scope>NUCLEOTIDE SEQUENCE</scope>
    <source>
        <strain evidence="1">ZSDZ34</strain>
    </source>
</reference>
<gene>
    <name evidence="1" type="ORF">LNL84_07790</name>
</gene>
<protein>
    <submittedName>
        <fullName evidence="1">Uncharacterized protein</fullName>
    </submittedName>
</protein>